<dbReference type="EMBL" id="FNUV01000001">
    <property type="protein sequence ID" value="SEF42668.1"/>
    <property type="molecule type" value="Genomic_DNA"/>
</dbReference>
<protein>
    <submittedName>
        <fullName evidence="2">Uncharacterized protein</fullName>
    </submittedName>
</protein>
<dbReference type="RefSeq" id="WP_103914977.1">
    <property type="nucleotide sequence ID" value="NZ_FNUV01000001.1"/>
</dbReference>
<accession>A0A1H5RY92</accession>
<evidence type="ECO:0000313" key="2">
    <source>
        <dbReference type="EMBL" id="SEF42668.1"/>
    </source>
</evidence>
<name>A0A1H5RY92_XYLRU</name>
<sequence>MAKKDESKNPAKTEQQVPIEASAPVEAPAATNPPTDGKGCEAVTVIVIVSEDSAGDIAVRSVKQNLKGVDADIQVVKGDLDVETLISSLDFIQTERIVLMTANMIILNPVLLSDIALVKAKKVGDTITANTGMPVMVHKSALEVLLQEAKEAEQPHIDVLDSYFPGTVPTGFTPFILGDWKTDPFVLPVVSKNPSIEAISKYAEWKKFMHIGPDSWSEDLIVYLESRFKA</sequence>
<gene>
    <name evidence="2" type="ORF">SAMN05216354_0376</name>
</gene>
<proteinExistence type="predicted"/>
<dbReference type="AlphaFoldDB" id="A0A1H5RY92"/>
<reference evidence="2 3" key="1">
    <citation type="submission" date="2016-10" db="EMBL/GenBank/DDBJ databases">
        <authorList>
            <person name="de Groot N.N."/>
        </authorList>
    </citation>
    <scope>NUCLEOTIDE SEQUENCE [LARGE SCALE GENOMIC DNA]</scope>
    <source>
        <strain evidence="2 3">AR32</strain>
    </source>
</reference>
<evidence type="ECO:0000256" key="1">
    <source>
        <dbReference type="SAM" id="MobiDB-lite"/>
    </source>
</evidence>
<feature type="compositionally biased region" description="Basic and acidic residues" evidence="1">
    <location>
        <begin position="1"/>
        <end position="11"/>
    </location>
</feature>
<evidence type="ECO:0000313" key="3">
    <source>
        <dbReference type="Proteomes" id="UP000236735"/>
    </source>
</evidence>
<organism evidence="2 3">
    <name type="scientific">Xylanibacter ruminicola</name>
    <name type="common">Prevotella ruminicola</name>
    <dbReference type="NCBI Taxonomy" id="839"/>
    <lineage>
        <taxon>Bacteria</taxon>
        <taxon>Pseudomonadati</taxon>
        <taxon>Bacteroidota</taxon>
        <taxon>Bacteroidia</taxon>
        <taxon>Bacteroidales</taxon>
        <taxon>Prevotellaceae</taxon>
        <taxon>Xylanibacter</taxon>
    </lineage>
</organism>
<feature type="region of interest" description="Disordered" evidence="1">
    <location>
        <begin position="1"/>
        <end position="36"/>
    </location>
</feature>
<dbReference type="Proteomes" id="UP000236735">
    <property type="component" value="Unassembled WGS sequence"/>
</dbReference>